<gene>
    <name evidence="2" type="ORF">SPTER_06270</name>
</gene>
<dbReference type="Proteomes" id="UP000320776">
    <property type="component" value="Chromosome"/>
</dbReference>
<evidence type="ECO:0000259" key="1">
    <source>
        <dbReference type="Pfam" id="PF02579"/>
    </source>
</evidence>
<organism evidence="2 3">
    <name type="scientific">Sporomusa termitida</name>
    <dbReference type="NCBI Taxonomy" id="2377"/>
    <lineage>
        <taxon>Bacteria</taxon>
        <taxon>Bacillati</taxon>
        <taxon>Bacillota</taxon>
        <taxon>Negativicutes</taxon>
        <taxon>Selenomonadales</taxon>
        <taxon>Sporomusaceae</taxon>
        <taxon>Sporomusa</taxon>
    </lineage>
</organism>
<keyword evidence="3" id="KW-1185">Reference proteome</keyword>
<dbReference type="RefSeq" id="WP_144349009.1">
    <property type="nucleotide sequence ID" value="NZ_CP036259.1"/>
</dbReference>
<dbReference type="AlphaFoldDB" id="A0A517DPR2"/>
<dbReference type="SUPFAM" id="SSF53146">
    <property type="entry name" value="Nitrogenase accessory factor-like"/>
    <property type="match status" value="1"/>
</dbReference>
<dbReference type="Pfam" id="PF02579">
    <property type="entry name" value="Nitro_FeMo-Co"/>
    <property type="match status" value="1"/>
</dbReference>
<sequence length="132" mass="14121">MSKVAVASTDGIAINEHFGRSKEFWIYEVAETGAYQFIERREKNAQAAHAGKGHTIAAQLLADVEVVLATQIGPRAEQELQSHGVLALPVSGPIDKALKTYGQRRKFIKDNIPRASIASHPGGCGGCAHGCK</sequence>
<dbReference type="CDD" id="cd00562">
    <property type="entry name" value="NifX_NifB"/>
    <property type="match status" value="1"/>
</dbReference>
<dbReference type="Gene3D" id="3.30.420.130">
    <property type="entry name" value="Dinitrogenase iron-molybdenum cofactor biosynthesis domain"/>
    <property type="match status" value="1"/>
</dbReference>
<accession>A0A517DPR2</accession>
<dbReference type="InterPro" id="IPR051840">
    <property type="entry name" value="NifX/NifY_domain"/>
</dbReference>
<dbReference type="OrthoDB" id="280278at2"/>
<evidence type="ECO:0000313" key="3">
    <source>
        <dbReference type="Proteomes" id="UP000320776"/>
    </source>
</evidence>
<dbReference type="EMBL" id="CP036259">
    <property type="protein sequence ID" value="QDR79353.1"/>
    <property type="molecule type" value="Genomic_DNA"/>
</dbReference>
<proteinExistence type="predicted"/>
<dbReference type="PANTHER" id="PTHR33937">
    <property type="entry name" value="IRON-MOLYBDENUM PROTEIN-RELATED-RELATED"/>
    <property type="match status" value="1"/>
</dbReference>
<protein>
    <submittedName>
        <fullName evidence="2">NifB: nitrogenase cofactor biosynthesis protein NifB</fullName>
    </submittedName>
</protein>
<dbReference type="PANTHER" id="PTHR33937:SF1">
    <property type="entry name" value="IRON-MOLIBDENUM COFACTOR PROCESSING PROTEIN"/>
    <property type="match status" value="1"/>
</dbReference>
<dbReference type="InterPro" id="IPR003731">
    <property type="entry name" value="Di-Nase_FeMo-co_biosynth"/>
</dbReference>
<name>A0A517DPR2_9FIRM</name>
<feature type="domain" description="Dinitrogenase iron-molybdenum cofactor biosynthesis" evidence="1">
    <location>
        <begin position="11"/>
        <end position="102"/>
    </location>
</feature>
<dbReference type="InterPro" id="IPR036105">
    <property type="entry name" value="DiNase_FeMo-co_biosyn_sf"/>
</dbReference>
<dbReference type="KEGG" id="sted:SPTER_06270"/>
<reference evidence="2 3" key="1">
    <citation type="submission" date="2019-02" db="EMBL/GenBank/DDBJ databases">
        <title>Closed genome of Sporomusa termitida DSM 4440.</title>
        <authorList>
            <person name="Poehlein A."/>
            <person name="Daniel R."/>
        </authorList>
    </citation>
    <scope>NUCLEOTIDE SEQUENCE [LARGE SCALE GENOMIC DNA]</scope>
    <source>
        <strain evidence="2 3">DSM 4440</strain>
    </source>
</reference>
<evidence type="ECO:0000313" key="2">
    <source>
        <dbReference type="EMBL" id="QDR79353.1"/>
    </source>
</evidence>